<sequence>MLTAELDIKEAKIHGVLSLDELVNDFSIALKNRNYPQAPVGVLADNSSDWIALDLATQVLGIPLIPIPHFFSHEQKKYLINTSHIFTLFCEQENIFELYGFDKNSRQCHSLFLSHLEHYELQDINKGIQKITFTSGTTSKPKGVCLSSAQQWSVAKSLEHALARLKIKKHLCLLPLSVLLENVAGVYTSFLSHTEVFVFSLKEIGFKDPFNFDAAQCLSKIDEYKIESVILLPQMLHSILNVIQPNDPRIQSLKFVALGGAKTPRLLIQKAKDLGLPIYEGYGLSECSSVVSLNLPHAYKGGSVGKPLSNRKIRIAEDHEIEICMTNKVSYLGEVSDSDLWFKTGDIGHIDEEGFLFIDGRKKNLIITSYGRNISPEWPESLLMEQGLYKQVMVVGDAQPYLTALILPLTDISHESIESSIRSVNKELPNYASILNYIVLDQPFSFANRQLTENGRLKRDVIESYYQKEINTLYESSKDLTLL</sequence>
<keyword evidence="4" id="KW-0436">Ligase</keyword>
<dbReference type="InterPro" id="IPR000873">
    <property type="entry name" value="AMP-dep_synth/lig_dom"/>
</dbReference>
<dbReference type="InterPro" id="IPR020845">
    <property type="entry name" value="AMP-binding_CS"/>
</dbReference>
<evidence type="ECO:0000256" key="1">
    <source>
        <dbReference type="ARBA" id="ARBA00022741"/>
    </source>
</evidence>
<feature type="domain" description="AMP-dependent synthetase/ligase" evidence="3">
    <location>
        <begin position="19"/>
        <end position="329"/>
    </location>
</feature>
<dbReference type="InterPro" id="IPR042099">
    <property type="entry name" value="ANL_N_sf"/>
</dbReference>
<dbReference type="Proteomes" id="UP000312702">
    <property type="component" value="Chromosome"/>
</dbReference>
<dbReference type="SUPFAM" id="SSF56801">
    <property type="entry name" value="Acetyl-CoA synthetase-like"/>
    <property type="match status" value="1"/>
</dbReference>
<organism evidence="4 5">
    <name type="scientific">Candidatus Methylopumilus universalis</name>
    <dbReference type="NCBI Taxonomy" id="2588536"/>
    <lineage>
        <taxon>Bacteria</taxon>
        <taxon>Pseudomonadati</taxon>
        <taxon>Pseudomonadota</taxon>
        <taxon>Betaproteobacteria</taxon>
        <taxon>Nitrosomonadales</taxon>
        <taxon>Methylophilaceae</taxon>
        <taxon>Candidatus Methylopumilus</taxon>
    </lineage>
</organism>
<evidence type="ECO:0000313" key="4">
    <source>
        <dbReference type="EMBL" id="QDC60672.1"/>
    </source>
</evidence>
<accession>A0ABX5VTD7</accession>
<dbReference type="EMBL" id="CP040973">
    <property type="protein sequence ID" value="QDC60672.1"/>
    <property type="molecule type" value="Genomic_DNA"/>
</dbReference>
<dbReference type="GO" id="GO:0016874">
    <property type="term" value="F:ligase activity"/>
    <property type="evidence" value="ECO:0007669"/>
    <property type="project" value="UniProtKB-KW"/>
</dbReference>
<keyword evidence="5" id="KW-1185">Reference proteome</keyword>
<dbReference type="Pfam" id="PF23562">
    <property type="entry name" value="AMP-binding_C_3"/>
    <property type="match status" value="1"/>
</dbReference>
<dbReference type="PROSITE" id="PS00455">
    <property type="entry name" value="AMP_BINDING"/>
    <property type="match status" value="1"/>
</dbReference>
<evidence type="ECO:0000259" key="3">
    <source>
        <dbReference type="Pfam" id="PF00501"/>
    </source>
</evidence>
<dbReference type="Pfam" id="PF00501">
    <property type="entry name" value="AMP-binding"/>
    <property type="match status" value="1"/>
</dbReference>
<dbReference type="PANTHER" id="PTHR43272">
    <property type="entry name" value="LONG-CHAIN-FATTY-ACID--COA LIGASE"/>
    <property type="match status" value="1"/>
</dbReference>
<proteinExistence type="predicted"/>
<keyword evidence="2" id="KW-0067">ATP-binding</keyword>
<name>A0ABX5VTD7_9PROT</name>
<reference evidence="4 5" key="1">
    <citation type="journal article" date="2019" name="ISME J.">
        <title>Evolution in action: habitat transition from sediment to the pelagial leads to genome streamlining in Methylophilaceae.</title>
        <authorList>
            <person name="Salcher M."/>
            <person name="Schaefle D."/>
            <person name="Kaspar M."/>
            <person name="Neuenschwander S.M."/>
            <person name="Ghai R."/>
        </authorList>
    </citation>
    <scope>NUCLEOTIDE SEQUENCE [LARGE SCALE GENOMIC DNA]</scope>
    <source>
        <strain evidence="4 5">MMS-VI-25</strain>
    </source>
</reference>
<dbReference type="PANTHER" id="PTHR43272:SF33">
    <property type="entry name" value="AMP-BINDING DOMAIN-CONTAINING PROTEIN-RELATED"/>
    <property type="match status" value="1"/>
</dbReference>
<gene>
    <name evidence="4" type="ORF">FIT74_00460</name>
</gene>
<evidence type="ECO:0000313" key="5">
    <source>
        <dbReference type="Proteomes" id="UP000312702"/>
    </source>
</evidence>
<protein>
    <submittedName>
        <fullName evidence="4">Long-chain fatty acid--CoA ligase</fullName>
    </submittedName>
</protein>
<evidence type="ECO:0000256" key="2">
    <source>
        <dbReference type="ARBA" id="ARBA00022840"/>
    </source>
</evidence>
<keyword evidence="1" id="KW-0547">Nucleotide-binding</keyword>
<dbReference type="Gene3D" id="3.40.50.12780">
    <property type="entry name" value="N-terminal domain of ligase-like"/>
    <property type="match status" value="1"/>
</dbReference>